<organism evidence="1 2">
    <name type="scientific">Enorma massiliensis</name>
    <dbReference type="NCBI Taxonomy" id="1472761"/>
    <lineage>
        <taxon>Bacteria</taxon>
        <taxon>Bacillati</taxon>
        <taxon>Actinomycetota</taxon>
        <taxon>Coriobacteriia</taxon>
        <taxon>Coriobacteriales</taxon>
        <taxon>Coriobacteriaceae</taxon>
        <taxon>Enorma</taxon>
    </lineage>
</organism>
<dbReference type="Proteomes" id="UP000196560">
    <property type="component" value="Unassembled WGS sequence"/>
</dbReference>
<name>A0A1Y3U0D8_9ACTN</name>
<accession>A0A1Y3U0D8</accession>
<dbReference type="RefSeq" id="WP_022349453.1">
    <property type="nucleotide sequence ID" value="NZ_DBEYNO010000029.1"/>
</dbReference>
<evidence type="ECO:0000313" key="1">
    <source>
        <dbReference type="EMBL" id="OUN41645.1"/>
    </source>
</evidence>
<dbReference type="GO" id="GO:0005524">
    <property type="term" value="F:ATP binding"/>
    <property type="evidence" value="ECO:0007669"/>
    <property type="project" value="UniProtKB-KW"/>
</dbReference>
<gene>
    <name evidence="1" type="ORF">B5G21_09410</name>
</gene>
<protein>
    <submittedName>
        <fullName evidence="1">ATP-binding protein</fullName>
    </submittedName>
</protein>
<dbReference type="eggNOG" id="ENOG50344S8">
    <property type="taxonomic scope" value="Bacteria"/>
</dbReference>
<dbReference type="EMBL" id="NFHO01000012">
    <property type="protein sequence ID" value="OUN41645.1"/>
    <property type="molecule type" value="Genomic_DNA"/>
</dbReference>
<sequence>MTKTQALDPIVLTVAADPRLARLVRMTAANVAALSSMSVDRVEDLRMAAEEAFIFACSVDAGECVSLTFTVDDEHVALDVDLGEGAVADPEPDSPAAYAGLILTAVCDAYEKTDAPARLHLELKADV</sequence>
<keyword evidence="2" id="KW-1185">Reference proteome</keyword>
<dbReference type="STRING" id="1118060.GCA_000311845_01107"/>
<reference evidence="2" key="1">
    <citation type="submission" date="2017-04" db="EMBL/GenBank/DDBJ databases">
        <title>Function of individual gut microbiota members based on whole genome sequencing of pure cultures obtained from chicken caecum.</title>
        <authorList>
            <person name="Medvecky M."/>
            <person name="Cejkova D."/>
            <person name="Polansky O."/>
            <person name="Karasova D."/>
            <person name="Kubasova T."/>
            <person name="Cizek A."/>
            <person name="Rychlik I."/>
        </authorList>
    </citation>
    <scope>NUCLEOTIDE SEQUENCE [LARGE SCALE GENOMIC DNA]</scope>
    <source>
        <strain evidence="2">An70</strain>
    </source>
</reference>
<dbReference type="AlphaFoldDB" id="A0A1Y3U0D8"/>
<keyword evidence="1" id="KW-0547">Nucleotide-binding</keyword>
<evidence type="ECO:0000313" key="2">
    <source>
        <dbReference type="Proteomes" id="UP000196560"/>
    </source>
</evidence>
<keyword evidence="1" id="KW-0067">ATP-binding</keyword>
<proteinExistence type="predicted"/>
<comment type="caution">
    <text evidence="1">The sequence shown here is derived from an EMBL/GenBank/DDBJ whole genome shotgun (WGS) entry which is preliminary data.</text>
</comment>